<comment type="caution">
    <text evidence="12">The sequence shown here is derived from an EMBL/GenBank/DDBJ whole genome shotgun (WGS) entry which is preliminary data.</text>
</comment>
<keyword evidence="7" id="KW-0067">ATP-binding</keyword>
<comment type="catalytic activity">
    <reaction evidence="1">
        <text>ATP + protein L-histidine = ADP + protein N-phospho-L-histidine.</text>
        <dbReference type="EC" id="2.7.13.3"/>
    </reaction>
</comment>
<dbReference type="InterPro" id="IPR004358">
    <property type="entry name" value="Sig_transdc_His_kin-like_C"/>
</dbReference>
<dbReference type="SUPFAM" id="SSF52172">
    <property type="entry name" value="CheY-like"/>
    <property type="match status" value="1"/>
</dbReference>
<keyword evidence="5" id="KW-0547">Nucleotide-binding</keyword>
<evidence type="ECO:0000256" key="8">
    <source>
        <dbReference type="ARBA" id="ARBA00023012"/>
    </source>
</evidence>
<dbReference type="CDD" id="cd00082">
    <property type="entry name" value="HisKA"/>
    <property type="match status" value="1"/>
</dbReference>
<evidence type="ECO:0000259" key="11">
    <source>
        <dbReference type="PROSITE" id="PS50110"/>
    </source>
</evidence>
<evidence type="ECO:0000259" key="10">
    <source>
        <dbReference type="PROSITE" id="PS50109"/>
    </source>
</evidence>
<dbReference type="PROSITE" id="PS50110">
    <property type="entry name" value="RESPONSE_REGULATORY"/>
    <property type="match status" value="1"/>
</dbReference>
<keyword evidence="3 9" id="KW-0597">Phosphoprotein</keyword>
<evidence type="ECO:0000256" key="4">
    <source>
        <dbReference type="ARBA" id="ARBA00022679"/>
    </source>
</evidence>
<dbReference type="Pfam" id="PF00072">
    <property type="entry name" value="Response_reg"/>
    <property type="match status" value="1"/>
</dbReference>
<feature type="domain" description="Response regulatory" evidence="11">
    <location>
        <begin position="775"/>
        <end position="891"/>
    </location>
</feature>
<protein>
    <recommendedName>
        <fullName evidence="2">histidine kinase</fullName>
        <ecNumber evidence="2">2.7.13.3</ecNumber>
    </recommendedName>
</protein>
<evidence type="ECO:0000256" key="5">
    <source>
        <dbReference type="ARBA" id="ARBA00022741"/>
    </source>
</evidence>
<sequence>MADTSGATANTFNYPDLQAAVSDLVESHVLPMAMFDRGLNLLGLNRNFISFLPDSHGLEAGDPIEDLLFALGEESDGPVVMSGDMALETGGRSSSAIANALREGDWRLNPIVTHDGRVVVPFNYPLASGNTQLVLLEPSRMGEVTDLGEVLDVAADAFAIFDDDQRLIQCNSQFVALLTYDPTSPPPLGQTAREIVRGVVETGTLLVGAGMDKAQMTEAMVAGLLTPAGATFEIEGKLGRIFLASTKPRSSGGHILTLRDITDIRKSERQAITTLRAAVDALEQGFAFYDETLTLQVWNEQYDRMYCGDCGLHPRKGEDGVEFLRKVMETGRFLLEPGVDIDQAIAGILRKIENGERVEYNFSDGTTVLCSYNRTASNGLLVTLLDITDKRDSEQRALATLRDASGALEEGFSLWDKDFNFVLCNERYCELVFKDPDFRPESGQPGLEISAIAAANATMSLPEGLTAEEFAQRSYVQLRNLAKNVEIRLDTGRIVEFSGHRTAQGGYLITVLDVTERHRAAEELERQAQIAHQNEKLSALGELLAGVAHELNNPLSIVVGYSQLLSAELTDPRQQDRIRRVTQAAERSAKIIKTFLAMARQRPAKMEPVDLADVIETAVDVAAYGLRTTGGHLAVGCAPDLPLVQADKDQMVQVFSNLIVNAEHAMKGMGQEARLAIRATHANGRVEVAIRDNGIGMDDETRNRIFEPFFTTKDVGSGTGFGLAFCHRIVTSHAGTLDVRSKPGQGSEFVIGLPTLDDVEAAEALEGVKADGRLRVLVVDDEADVADLIAEVLMARGHEVFCAYSPNAAIEAAAREPFAIVLSDMKMPEMTGDLLQRELLAQRPELAGRIGFITGDSLSARVRDFLEDGKQHFIEKPVVIEELLDLVERIRPRPWGRSAGI</sequence>
<dbReference type="EC" id="2.7.13.3" evidence="2"/>
<dbReference type="InterPro" id="IPR036097">
    <property type="entry name" value="HisK_dim/P_sf"/>
</dbReference>
<dbReference type="EMBL" id="JANZXA010000012">
    <property type="protein sequence ID" value="MCT2401176.1"/>
    <property type="molecule type" value="Genomic_DNA"/>
</dbReference>
<evidence type="ECO:0000313" key="13">
    <source>
        <dbReference type="Proteomes" id="UP001165583"/>
    </source>
</evidence>
<dbReference type="PANTHER" id="PTHR43065:SF46">
    <property type="entry name" value="C4-DICARBOXYLATE TRANSPORT SENSOR PROTEIN DCTB"/>
    <property type="match status" value="1"/>
</dbReference>
<keyword evidence="13" id="KW-1185">Reference proteome</keyword>
<dbReference type="InterPro" id="IPR011006">
    <property type="entry name" value="CheY-like_superfamily"/>
</dbReference>
<dbReference type="PRINTS" id="PR00344">
    <property type="entry name" value="BCTRLSENSOR"/>
</dbReference>
<dbReference type="SUPFAM" id="SSF55874">
    <property type="entry name" value="ATPase domain of HSP90 chaperone/DNA topoisomerase II/histidine kinase"/>
    <property type="match status" value="1"/>
</dbReference>
<accession>A0ABT2I8K9</accession>
<keyword evidence="6" id="KW-0418">Kinase</keyword>
<reference evidence="12" key="1">
    <citation type="submission" date="2022-09" db="EMBL/GenBank/DDBJ databases">
        <title>Novosphingobium sp. Nov., a polycyclic aromatic hydrocarbon-degrading bacterium isolated form mangrove sediments in HongKong.</title>
        <authorList>
            <person name="Hu Z."/>
        </authorList>
    </citation>
    <scope>NUCLEOTIDE SEQUENCE</scope>
    <source>
        <strain evidence="12">HK4-1</strain>
    </source>
</reference>
<dbReference type="Proteomes" id="UP001165583">
    <property type="component" value="Unassembled WGS sequence"/>
</dbReference>
<dbReference type="Pfam" id="PF00512">
    <property type="entry name" value="HisKA"/>
    <property type="match status" value="1"/>
</dbReference>
<evidence type="ECO:0000313" key="12">
    <source>
        <dbReference type="EMBL" id="MCT2401176.1"/>
    </source>
</evidence>
<gene>
    <name evidence="12" type="ORF">NZK81_16630</name>
</gene>
<evidence type="ECO:0000256" key="2">
    <source>
        <dbReference type="ARBA" id="ARBA00012438"/>
    </source>
</evidence>
<keyword evidence="4" id="KW-0808">Transferase</keyword>
<evidence type="ECO:0000256" key="7">
    <source>
        <dbReference type="ARBA" id="ARBA00022840"/>
    </source>
</evidence>
<organism evidence="12 13">
    <name type="scientific">Novosphingobium mangrovi</name>
    <name type="common">ex Huang et al. 2023</name>
    <dbReference type="NCBI Taxonomy" id="2976432"/>
    <lineage>
        <taxon>Bacteria</taxon>
        <taxon>Pseudomonadati</taxon>
        <taxon>Pseudomonadota</taxon>
        <taxon>Alphaproteobacteria</taxon>
        <taxon>Sphingomonadales</taxon>
        <taxon>Sphingomonadaceae</taxon>
        <taxon>Novosphingobium</taxon>
    </lineage>
</organism>
<dbReference type="Gene3D" id="3.30.565.10">
    <property type="entry name" value="Histidine kinase-like ATPase, C-terminal domain"/>
    <property type="match status" value="1"/>
</dbReference>
<dbReference type="Pfam" id="PF02518">
    <property type="entry name" value="HATPase_c"/>
    <property type="match status" value="1"/>
</dbReference>
<evidence type="ECO:0000256" key="9">
    <source>
        <dbReference type="PROSITE-ProRule" id="PRU00169"/>
    </source>
</evidence>
<dbReference type="InterPro" id="IPR005467">
    <property type="entry name" value="His_kinase_dom"/>
</dbReference>
<dbReference type="InterPro" id="IPR003661">
    <property type="entry name" value="HisK_dim/P_dom"/>
</dbReference>
<name>A0ABT2I8K9_9SPHN</name>
<evidence type="ECO:0000256" key="1">
    <source>
        <dbReference type="ARBA" id="ARBA00000085"/>
    </source>
</evidence>
<evidence type="ECO:0000256" key="3">
    <source>
        <dbReference type="ARBA" id="ARBA00022553"/>
    </source>
</evidence>
<feature type="modified residue" description="4-aspartylphosphate" evidence="9">
    <location>
        <position position="824"/>
    </location>
</feature>
<evidence type="ECO:0000256" key="6">
    <source>
        <dbReference type="ARBA" id="ARBA00022777"/>
    </source>
</evidence>
<dbReference type="SMART" id="SM00448">
    <property type="entry name" value="REC"/>
    <property type="match status" value="1"/>
</dbReference>
<dbReference type="Gene3D" id="1.10.287.130">
    <property type="match status" value="1"/>
</dbReference>
<keyword evidence="8" id="KW-0902">Two-component regulatory system</keyword>
<dbReference type="PROSITE" id="PS50109">
    <property type="entry name" value="HIS_KIN"/>
    <property type="match status" value="1"/>
</dbReference>
<dbReference type="Gene3D" id="3.30.450.20">
    <property type="entry name" value="PAS domain"/>
    <property type="match status" value="2"/>
</dbReference>
<proteinExistence type="predicted"/>
<dbReference type="PANTHER" id="PTHR43065">
    <property type="entry name" value="SENSOR HISTIDINE KINASE"/>
    <property type="match status" value="1"/>
</dbReference>
<feature type="domain" description="Histidine kinase" evidence="10">
    <location>
        <begin position="546"/>
        <end position="757"/>
    </location>
</feature>
<dbReference type="SMART" id="SM00387">
    <property type="entry name" value="HATPase_c"/>
    <property type="match status" value="1"/>
</dbReference>
<dbReference type="InterPro" id="IPR003594">
    <property type="entry name" value="HATPase_dom"/>
</dbReference>
<dbReference type="InterPro" id="IPR001789">
    <property type="entry name" value="Sig_transdc_resp-reg_receiver"/>
</dbReference>
<dbReference type="RefSeq" id="WP_260047198.1">
    <property type="nucleotide sequence ID" value="NZ_JANZXA010000012.1"/>
</dbReference>
<dbReference type="InterPro" id="IPR036890">
    <property type="entry name" value="HATPase_C_sf"/>
</dbReference>
<dbReference type="Pfam" id="PF12860">
    <property type="entry name" value="PAS_7"/>
    <property type="match status" value="3"/>
</dbReference>
<dbReference type="SUPFAM" id="SSF47384">
    <property type="entry name" value="Homodimeric domain of signal transducing histidine kinase"/>
    <property type="match status" value="1"/>
</dbReference>
<dbReference type="SMART" id="SM00388">
    <property type="entry name" value="HisKA"/>
    <property type="match status" value="1"/>
</dbReference>
<dbReference type="Gene3D" id="3.40.50.2300">
    <property type="match status" value="1"/>
</dbReference>